<protein>
    <submittedName>
        <fullName evidence="7">Centriolin</fullName>
    </submittedName>
</protein>
<dbReference type="InterPro" id="IPR001611">
    <property type="entry name" value="Leu-rich_rpt"/>
</dbReference>
<dbReference type="PANTHER" id="PTHR45973:SF36">
    <property type="entry name" value="CENTRIOLIN"/>
    <property type="match status" value="1"/>
</dbReference>
<evidence type="ECO:0000313" key="7">
    <source>
        <dbReference type="WBParaSite" id="TASK_0000677301-mRNA-1"/>
    </source>
</evidence>
<dbReference type="OrthoDB" id="433501at2759"/>
<keyword evidence="2" id="KW-0677">Repeat</keyword>
<proteinExistence type="predicted"/>
<dbReference type="Gene3D" id="3.80.10.10">
    <property type="entry name" value="Ribonuclease Inhibitor"/>
    <property type="match status" value="1"/>
</dbReference>
<dbReference type="WBParaSite" id="TASK_0000677301-mRNA-1">
    <property type="protein sequence ID" value="TASK_0000677301-mRNA-1"/>
    <property type="gene ID" value="TASK_0000677301"/>
</dbReference>
<feature type="region of interest" description="Disordered" evidence="4">
    <location>
        <begin position="266"/>
        <end position="342"/>
    </location>
</feature>
<gene>
    <name evidence="5" type="ORF">TASK_LOCUS6774</name>
</gene>
<dbReference type="AlphaFoldDB" id="A0A0R3W8R3"/>
<feature type="compositionally biased region" description="Polar residues" evidence="4">
    <location>
        <begin position="266"/>
        <end position="281"/>
    </location>
</feature>
<dbReference type="SUPFAM" id="SSF52058">
    <property type="entry name" value="L domain-like"/>
    <property type="match status" value="1"/>
</dbReference>
<feature type="coiled-coil region" evidence="3">
    <location>
        <begin position="153"/>
        <end position="187"/>
    </location>
</feature>
<keyword evidence="3" id="KW-0175">Coiled coil</keyword>
<dbReference type="PANTHER" id="PTHR45973">
    <property type="entry name" value="PROTEIN PHOSPHATASE 1 REGULATORY SUBUNIT SDS22-RELATED"/>
    <property type="match status" value="1"/>
</dbReference>
<dbReference type="InterPro" id="IPR032675">
    <property type="entry name" value="LRR_dom_sf"/>
</dbReference>
<keyword evidence="1" id="KW-0433">Leucine-rich repeat</keyword>
<dbReference type="STRING" id="60517.A0A0R3W8R3"/>
<evidence type="ECO:0000313" key="5">
    <source>
        <dbReference type="EMBL" id="VDK37311.1"/>
    </source>
</evidence>
<evidence type="ECO:0000313" key="6">
    <source>
        <dbReference type="Proteomes" id="UP000282613"/>
    </source>
</evidence>
<accession>A0A0R3W8R3</accession>
<sequence length="413" mass="46244">MVQDFPSWFQHNLVSLKSLQIGYNRIDNLHILTKLRRLPNLTELVIKGNPATDPENAHFSSLYPSRSGTVADQQESVFIQCCRSFAIFHLRSLTLLDGEIVVPEERKEADSWFEQTEISRINSQLESREAEVADLSDCLARLSIEAEGRGALAEGLVKQKAEQDLRLEEMRKELAVKDELLRAKSDELLRACLKHYEIEQELAFYKIDTKLAALLGKPPDVNAGGEGNCRRLDAHATARTTSTVTMDESPYLGKCRYIRLSGASTSNQDPGAMTIDSNTLPSARRQMHIPTDPGRTKSIDFPPPNSSLARPTPLRLSPHSDRSDDTATEASASSEEFCPSDEVLSPRPEIKFDLLCPRVIIPKSHPNDLMKLARPLLSYWDMSKVTCPLLEGVRLDLRSSPRSSMTFDELIKS</sequence>
<dbReference type="InterPro" id="IPR050576">
    <property type="entry name" value="Cilia_flagella_integrity"/>
</dbReference>
<name>A0A0R3W8R3_TAEAS</name>
<reference evidence="5 6" key="2">
    <citation type="submission" date="2018-11" db="EMBL/GenBank/DDBJ databases">
        <authorList>
            <consortium name="Pathogen Informatics"/>
        </authorList>
    </citation>
    <scope>NUCLEOTIDE SEQUENCE [LARGE SCALE GENOMIC DNA]</scope>
</reference>
<evidence type="ECO:0000256" key="2">
    <source>
        <dbReference type="ARBA" id="ARBA00022737"/>
    </source>
</evidence>
<keyword evidence="6" id="KW-1185">Reference proteome</keyword>
<dbReference type="PROSITE" id="PS51450">
    <property type="entry name" value="LRR"/>
    <property type="match status" value="1"/>
</dbReference>
<dbReference type="EMBL" id="UYRS01018535">
    <property type="protein sequence ID" value="VDK37311.1"/>
    <property type="molecule type" value="Genomic_DNA"/>
</dbReference>
<dbReference type="Proteomes" id="UP000282613">
    <property type="component" value="Unassembled WGS sequence"/>
</dbReference>
<evidence type="ECO:0000256" key="4">
    <source>
        <dbReference type="SAM" id="MobiDB-lite"/>
    </source>
</evidence>
<evidence type="ECO:0000256" key="1">
    <source>
        <dbReference type="ARBA" id="ARBA00022614"/>
    </source>
</evidence>
<reference evidence="7" key="1">
    <citation type="submission" date="2017-02" db="UniProtKB">
        <authorList>
            <consortium name="WormBaseParasite"/>
        </authorList>
    </citation>
    <scope>IDENTIFICATION</scope>
</reference>
<evidence type="ECO:0000256" key="3">
    <source>
        <dbReference type="SAM" id="Coils"/>
    </source>
</evidence>
<organism evidence="7">
    <name type="scientific">Taenia asiatica</name>
    <name type="common">Asian tapeworm</name>
    <dbReference type="NCBI Taxonomy" id="60517"/>
    <lineage>
        <taxon>Eukaryota</taxon>
        <taxon>Metazoa</taxon>
        <taxon>Spiralia</taxon>
        <taxon>Lophotrochozoa</taxon>
        <taxon>Platyhelminthes</taxon>
        <taxon>Cestoda</taxon>
        <taxon>Eucestoda</taxon>
        <taxon>Cyclophyllidea</taxon>
        <taxon>Taeniidae</taxon>
        <taxon>Taenia</taxon>
    </lineage>
</organism>